<proteinExistence type="predicted"/>
<dbReference type="Proteomes" id="UP000780801">
    <property type="component" value="Unassembled WGS sequence"/>
</dbReference>
<dbReference type="AlphaFoldDB" id="A0A9P6FK40"/>
<keyword evidence="3" id="KW-1185">Reference proteome</keyword>
<reference evidence="2" key="1">
    <citation type="journal article" date="2020" name="Fungal Divers.">
        <title>Resolving the Mortierellaceae phylogeny through synthesis of multi-gene phylogenetics and phylogenomics.</title>
        <authorList>
            <person name="Vandepol N."/>
            <person name="Liber J."/>
            <person name="Desiro A."/>
            <person name="Na H."/>
            <person name="Kennedy M."/>
            <person name="Barry K."/>
            <person name="Grigoriev I.V."/>
            <person name="Miller A.N."/>
            <person name="O'Donnell K."/>
            <person name="Stajich J.E."/>
            <person name="Bonito G."/>
        </authorList>
    </citation>
    <scope>NUCLEOTIDE SEQUENCE</scope>
    <source>
        <strain evidence="2">KOD1015</strain>
    </source>
</reference>
<sequence>MAQHIDCPSPSAPSSPSACCSACCSSSENASPSSPNKSVQFSRFIKISFTYPGDEYDRSALEPAKLTSTELSELVQLRVHWREEMNDRLQQALSEGLIGHEDLVVNLNDSTSRVPHRSTNSSRHHRQRQHHGRHSLLQPSASTTDGIPATATCLKAGTSQTCLAQQMSPPCSPVLSHHDSSCSSSDEDDFDYALGSSSAFSLQAQPTHRLQRFASAGHDGMMHRHAHLERSKENVQCIA</sequence>
<organism evidence="2 3">
    <name type="scientific">Lunasporangiospora selenospora</name>
    <dbReference type="NCBI Taxonomy" id="979761"/>
    <lineage>
        <taxon>Eukaryota</taxon>
        <taxon>Fungi</taxon>
        <taxon>Fungi incertae sedis</taxon>
        <taxon>Mucoromycota</taxon>
        <taxon>Mortierellomycotina</taxon>
        <taxon>Mortierellomycetes</taxon>
        <taxon>Mortierellales</taxon>
        <taxon>Mortierellaceae</taxon>
        <taxon>Lunasporangiospora</taxon>
    </lineage>
</organism>
<comment type="caution">
    <text evidence="2">The sequence shown here is derived from an EMBL/GenBank/DDBJ whole genome shotgun (WGS) entry which is preliminary data.</text>
</comment>
<dbReference type="OrthoDB" id="5596610at2759"/>
<protein>
    <submittedName>
        <fullName evidence="2">Uncharacterized protein</fullName>
    </submittedName>
</protein>
<feature type="compositionally biased region" description="Basic residues" evidence="1">
    <location>
        <begin position="122"/>
        <end position="134"/>
    </location>
</feature>
<dbReference type="EMBL" id="JAABOA010005307">
    <property type="protein sequence ID" value="KAF9577095.1"/>
    <property type="molecule type" value="Genomic_DNA"/>
</dbReference>
<evidence type="ECO:0000313" key="2">
    <source>
        <dbReference type="EMBL" id="KAF9577095.1"/>
    </source>
</evidence>
<evidence type="ECO:0000256" key="1">
    <source>
        <dbReference type="SAM" id="MobiDB-lite"/>
    </source>
</evidence>
<gene>
    <name evidence="2" type="ORF">BGW38_007915</name>
</gene>
<accession>A0A9P6FK40</accession>
<evidence type="ECO:0000313" key="3">
    <source>
        <dbReference type="Proteomes" id="UP000780801"/>
    </source>
</evidence>
<feature type="region of interest" description="Disordered" evidence="1">
    <location>
        <begin position="109"/>
        <end position="144"/>
    </location>
</feature>
<name>A0A9P6FK40_9FUNG</name>